<dbReference type="AlphaFoldDB" id="A0A6J4VW02"/>
<accession>A0A6J4VW02</accession>
<sequence>MGDWFEIVEHGNYRRQSLLAEADRGRRSVPIGGVSIRARVAAALIGVAMWLAPATAKSRRQAELYDERALPGIVGS</sequence>
<protein>
    <submittedName>
        <fullName evidence="1">Uncharacterized protein</fullName>
    </submittedName>
</protein>
<reference evidence="1" key="1">
    <citation type="submission" date="2020-02" db="EMBL/GenBank/DDBJ databases">
        <authorList>
            <person name="Meier V. D."/>
        </authorList>
    </citation>
    <scope>NUCLEOTIDE SEQUENCE</scope>
    <source>
        <strain evidence="1">AVDCRST_MAG18</strain>
    </source>
</reference>
<evidence type="ECO:0000313" key="1">
    <source>
        <dbReference type="EMBL" id="CAA9589798.1"/>
    </source>
</evidence>
<gene>
    <name evidence="1" type="ORF">AVDCRST_MAG18-4766</name>
</gene>
<organism evidence="1">
    <name type="scientific">uncultured Thermomicrobiales bacterium</name>
    <dbReference type="NCBI Taxonomy" id="1645740"/>
    <lineage>
        <taxon>Bacteria</taxon>
        <taxon>Pseudomonadati</taxon>
        <taxon>Thermomicrobiota</taxon>
        <taxon>Thermomicrobia</taxon>
        <taxon>Thermomicrobiales</taxon>
        <taxon>environmental samples</taxon>
    </lineage>
</organism>
<proteinExistence type="predicted"/>
<dbReference type="EMBL" id="CADCWN010000382">
    <property type="protein sequence ID" value="CAA9589798.1"/>
    <property type="molecule type" value="Genomic_DNA"/>
</dbReference>
<name>A0A6J4VW02_9BACT</name>